<protein>
    <submittedName>
        <fullName evidence="6">KH domain-containing protein</fullName>
    </submittedName>
</protein>
<dbReference type="PROSITE" id="PS50084">
    <property type="entry name" value="KH_TYPE_1"/>
    <property type="match status" value="1"/>
</dbReference>
<dbReference type="AlphaFoldDB" id="A0A8F1MCP6"/>
<dbReference type="GO" id="GO:0006402">
    <property type="term" value="P:mRNA catabolic process"/>
    <property type="evidence" value="ECO:0007669"/>
    <property type="project" value="InterPro"/>
</dbReference>
<evidence type="ECO:0000256" key="4">
    <source>
        <dbReference type="PROSITE-ProRule" id="PRU00117"/>
    </source>
</evidence>
<dbReference type="InterPro" id="IPR004088">
    <property type="entry name" value="KH_dom_type_1"/>
</dbReference>
<dbReference type="CDD" id="cd02393">
    <property type="entry name" value="KH-I_PNPase"/>
    <property type="match status" value="1"/>
</dbReference>
<evidence type="ECO:0000256" key="1">
    <source>
        <dbReference type="ARBA" id="ARBA00022679"/>
    </source>
</evidence>
<gene>
    <name evidence="6" type="ORF">KOY48_00515</name>
</gene>
<dbReference type="GO" id="GO:0003723">
    <property type="term" value="F:RNA binding"/>
    <property type="evidence" value="ECO:0007669"/>
    <property type="project" value="UniProtKB-UniRule"/>
</dbReference>
<organism evidence="6 7">
    <name type="scientific">Candidatus Minimicrobia naudis</name>
    <dbReference type="NCBI Taxonomy" id="2841263"/>
    <lineage>
        <taxon>Bacteria</taxon>
        <taxon>Candidatus Saccharimonadota</taxon>
        <taxon>Candidatus Saccharimonadota incertae sedis</taxon>
        <taxon>Candidatus Minimicrobia</taxon>
    </lineage>
</organism>
<dbReference type="GO" id="GO:0005829">
    <property type="term" value="C:cytosol"/>
    <property type="evidence" value="ECO:0007669"/>
    <property type="project" value="TreeGrafter"/>
</dbReference>
<reference evidence="6" key="1">
    <citation type="submission" date="2021-06" db="EMBL/GenBank/DDBJ databases">
        <title>An adapted protocol for Saccharibacteria cultivation: two new species join this phylum of Candidate Phyla Radiations.</title>
        <authorList>
            <person name="Ibrahim A."/>
            <person name="Maatouk M."/>
            <person name="Zgheib R."/>
            <person name="Haddad G."/>
            <person name="Bou Khalil J."/>
            <person name="Raoult D."/>
            <person name="Bittar F."/>
        </authorList>
    </citation>
    <scope>NUCLEOTIDE SEQUENCE</scope>
    <source>
        <strain evidence="6">IHU1</strain>
    </source>
</reference>
<dbReference type="PANTHER" id="PTHR11252:SF0">
    <property type="entry name" value="POLYRIBONUCLEOTIDE NUCLEOTIDYLTRANSFERASE 1, MITOCHONDRIAL"/>
    <property type="match status" value="1"/>
</dbReference>
<keyword evidence="7" id="KW-1185">Reference proteome</keyword>
<evidence type="ECO:0000313" key="6">
    <source>
        <dbReference type="EMBL" id="QWQ32372.1"/>
    </source>
</evidence>
<dbReference type="Pfam" id="PF00013">
    <property type="entry name" value="KH_1"/>
    <property type="match status" value="1"/>
</dbReference>
<dbReference type="GO" id="GO:0004654">
    <property type="term" value="F:polyribonucleotide nucleotidyltransferase activity"/>
    <property type="evidence" value="ECO:0007669"/>
    <property type="project" value="InterPro"/>
</dbReference>
<dbReference type="EMBL" id="CP076460">
    <property type="protein sequence ID" value="QWQ32372.1"/>
    <property type="molecule type" value="Genomic_DNA"/>
</dbReference>
<evidence type="ECO:0000256" key="3">
    <source>
        <dbReference type="ARBA" id="ARBA00022884"/>
    </source>
</evidence>
<dbReference type="InterPro" id="IPR012162">
    <property type="entry name" value="PNPase"/>
</dbReference>
<evidence type="ECO:0000256" key="2">
    <source>
        <dbReference type="ARBA" id="ARBA00022695"/>
    </source>
</evidence>
<proteinExistence type="predicted"/>
<sequence>MLPEPRESLSPYAPRIEKIKIDPDKIGVIIGKGGETINKITSETGAEIDIKEDGLITVASPDGASIEKAMNRIKSLVEEPGSWQDLRR</sequence>
<dbReference type="Gene3D" id="3.30.1370.10">
    <property type="entry name" value="K Homology domain, type 1"/>
    <property type="match status" value="1"/>
</dbReference>
<dbReference type="FunFam" id="3.30.1370.10:FF:000001">
    <property type="entry name" value="Polyribonucleotide nucleotidyltransferase"/>
    <property type="match status" value="1"/>
</dbReference>
<dbReference type="GO" id="GO:0000175">
    <property type="term" value="F:3'-5'-RNA exonuclease activity"/>
    <property type="evidence" value="ECO:0007669"/>
    <property type="project" value="TreeGrafter"/>
</dbReference>
<dbReference type="SMART" id="SM00322">
    <property type="entry name" value="KH"/>
    <property type="match status" value="1"/>
</dbReference>
<evidence type="ECO:0000259" key="5">
    <source>
        <dbReference type="SMART" id="SM00322"/>
    </source>
</evidence>
<keyword evidence="3 4" id="KW-0694">RNA-binding</keyword>
<accession>A0A8F1MCP6</accession>
<dbReference type="Proteomes" id="UP000679129">
    <property type="component" value="Chromosome"/>
</dbReference>
<dbReference type="InterPro" id="IPR004087">
    <property type="entry name" value="KH_dom"/>
</dbReference>
<dbReference type="PANTHER" id="PTHR11252">
    <property type="entry name" value="POLYRIBONUCLEOTIDE NUCLEOTIDYLTRANSFERASE"/>
    <property type="match status" value="1"/>
</dbReference>
<dbReference type="KEGG" id="mnd:KOY48_00515"/>
<evidence type="ECO:0000313" key="7">
    <source>
        <dbReference type="Proteomes" id="UP000679129"/>
    </source>
</evidence>
<dbReference type="SUPFAM" id="SSF54791">
    <property type="entry name" value="Eukaryotic type KH-domain (KH-domain type I)"/>
    <property type="match status" value="1"/>
</dbReference>
<feature type="domain" description="K Homology" evidence="5">
    <location>
        <begin position="13"/>
        <end position="78"/>
    </location>
</feature>
<name>A0A8F1MCP6_9BACT</name>
<keyword evidence="1" id="KW-0808">Transferase</keyword>
<dbReference type="InterPro" id="IPR036612">
    <property type="entry name" value="KH_dom_type_1_sf"/>
</dbReference>
<keyword evidence="2" id="KW-0548">Nucleotidyltransferase</keyword>